<evidence type="ECO:0000313" key="4">
    <source>
        <dbReference type="Proteomes" id="UP000225706"/>
    </source>
</evidence>
<dbReference type="OrthoDB" id="407432at2759"/>
<dbReference type="EMBL" id="LSMT01000272">
    <property type="protein sequence ID" value="PFX21556.1"/>
    <property type="molecule type" value="Genomic_DNA"/>
</dbReference>
<keyword evidence="3" id="KW-0808">Transferase</keyword>
<dbReference type="GO" id="GO:0016779">
    <property type="term" value="F:nucleotidyltransferase activity"/>
    <property type="evidence" value="ECO:0007669"/>
    <property type="project" value="UniProtKB-KW"/>
</dbReference>
<gene>
    <name evidence="3" type="primary">ZCCHC11</name>
    <name evidence="3" type="ORF">AWC38_SpisGene13953</name>
</gene>
<evidence type="ECO:0000313" key="3">
    <source>
        <dbReference type="EMBL" id="PFX21556.1"/>
    </source>
</evidence>
<evidence type="ECO:0000259" key="2">
    <source>
        <dbReference type="Pfam" id="PF19088"/>
    </source>
</evidence>
<organism evidence="3 4">
    <name type="scientific">Stylophora pistillata</name>
    <name type="common">Smooth cauliflower coral</name>
    <dbReference type="NCBI Taxonomy" id="50429"/>
    <lineage>
        <taxon>Eukaryota</taxon>
        <taxon>Metazoa</taxon>
        <taxon>Cnidaria</taxon>
        <taxon>Anthozoa</taxon>
        <taxon>Hexacorallia</taxon>
        <taxon>Scleractinia</taxon>
        <taxon>Astrocoeniina</taxon>
        <taxon>Pocilloporidae</taxon>
        <taxon>Stylophora</taxon>
    </lineage>
</organism>
<dbReference type="InterPro" id="IPR045100">
    <property type="entry name" value="TUT4/7_NTP_transf"/>
</dbReference>
<keyword evidence="3" id="KW-0548">Nucleotidyltransferase</keyword>
<sequence length="597" mass="68966">MCGNSVALSYQTTLYSPVPTKGELLSLTWTSPLPSKHQTLALSKLLDSVFLHHGLSLEKDLPLRGEVAKDVHETVCTEFPEYKVLPYGSSLTGFGLKDSDVNLDLVIPDGLILPNVLMPILELITKDDKYCDVKSEFDAELAMPVVAMKQILCSDWLHELARWVHLAPSGFPALHGADLYSFNFLVNFGKGTAKSGRRKSKQRKHELMSYELIVLQKPENTRMKEVNDKKAYMNKNEVQNLTKDQLIDIIMNLRPVPKYQPKPTSRKIKFTASFKNVKQMVESYEENIIEPPLEFRDDYKPVPKPRTKKPVPLPRTRIDETNKALKEFTKSSKIQIKNNKEPLIQMYTKASQIYLGEKAVYKFMEQMLEEMMENLRKRVDVRLVTNENKLLKLASRPTFVSSKIFNENLVAVHKIKETTLNRPAFVGMCILDLSKTLMYDFHYNYIKEKYGDKAKLLFTDTDSLTCQIEAEDVYKDFWKNRDMFDNSDYDESSQYFNKENKKVIGKMKDEAAGIPIVEFVGLRSKMYSYIKDNGKDSRTAKGIKKVVIKKDIKHENYKDVLFNDKQMHYKMKTIRSQNHQSADEETTEDEETSDEEN</sequence>
<feature type="region of interest" description="Disordered" evidence="1">
    <location>
        <begin position="572"/>
        <end position="597"/>
    </location>
</feature>
<dbReference type="SUPFAM" id="SSF56672">
    <property type="entry name" value="DNA/RNA polymerases"/>
    <property type="match status" value="1"/>
</dbReference>
<dbReference type="PANTHER" id="PTHR31511">
    <property type="entry name" value="PROTEIN CBG23764"/>
    <property type="match status" value="1"/>
</dbReference>
<dbReference type="PANTHER" id="PTHR31511:SF12">
    <property type="entry name" value="RHO TERMINATION FACTOR N-TERMINAL DOMAIN-CONTAINING PROTEIN"/>
    <property type="match status" value="1"/>
</dbReference>
<name>A0A2B4RWM0_STYPI</name>
<comment type="caution">
    <text evidence="3">The sequence shown here is derived from an EMBL/GenBank/DDBJ whole genome shotgun (WGS) entry which is preliminary data.</text>
</comment>
<dbReference type="InterPro" id="IPR043502">
    <property type="entry name" value="DNA/RNA_pol_sf"/>
</dbReference>
<dbReference type="Gene3D" id="3.30.460.10">
    <property type="entry name" value="Beta Polymerase, domain 2"/>
    <property type="match status" value="1"/>
</dbReference>
<feature type="domain" description="Terminal uridylyltransferase 4/7 nucleotidyltransferase" evidence="2">
    <location>
        <begin position="31"/>
        <end position="149"/>
    </location>
</feature>
<proteinExistence type="predicted"/>
<protein>
    <submittedName>
        <fullName evidence="3">Terminal uridylyltransferase 4</fullName>
    </submittedName>
</protein>
<dbReference type="STRING" id="50429.A0A2B4RWM0"/>
<evidence type="ECO:0000256" key="1">
    <source>
        <dbReference type="SAM" id="MobiDB-lite"/>
    </source>
</evidence>
<dbReference type="SUPFAM" id="SSF81301">
    <property type="entry name" value="Nucleotidyltransferase"/>
    <property type="match status" value="1"/>
</dbReference>
<dbReference type="InterPro" id="IPR043519">
    <property type="entry name" value="NT_sf"/>
</dbReference>
<dbReference type="Proteomes" id="UP000225706">
    <property type="component" value="Unassembled WGS sequence"/>
</dbReference>
<accession>A0A2B4RWM0</accession>
<dbReference type="AlphaFoldDB" id="A0A2B4RWM0"/>
<reference evidence="4" key="1">
    <citation type="journal article" date="2017" name="bioRxiv">
        <title>Comparative analysis of the genomes of Stylophora pistillata and Acropora digitifera provides evidence for extensive differences between species of corals.</title>
        <authorList>
            <person name="Voolstra C.R."/>
            <person name="Li Y."/>
            <person name="Liew Y.J."/>
            <person name="Baumgarten S."/>
            <person name="Zoccola D."/>
            <person name="Flot J.-F."/>
            <person name="Tambutte S."/>
            <person name="Allemand D."/>
            <person name="Aranda M."/>
        </authorList>
    </citation>
    <scope>NUCLEOTIDE SEQUENCE [LARGE SCALE GENOMIC DNA]</scope>
</reference>
<dbReference type="Pfam" id="PF19088">
    <property type="entry name" value="TUTase"/>
    <property type="match status" value="1"/>
</dbReference>
<feature type="compositionally biased region" description="Acidic residues" evidence="1">
    <location>
        <begin position="583"/>
        <end position="597"/>
    </location>
</feature>
<keyword evidence="4" id="KW-1185">Reference proteome</keyword>